<name>A0A1S1Z273_FLAPC</name>
<dbReference type="STRING" id="915059.NH26_13725"/>
<dbReference type="SUPFAM" id="SSF89550">
    <property type="entry name" value="PHP domain-like"/>
    <property type="match status" value="1"/>
</dbReference>
<evidence type="ECO:0000256" key="4">
    <source>
        <dbReference type="ARBA" id="ARBA00051722"/>
    </source>
</evidence>
<gene>
    <name evidence="5" type="ORF">NH26_13725</name>
</gene>
<reference evidence="5 6" key="1">
    <citation type="journal article" date="2012" name="Int. J. Syst. Evol. Microbiol.">
        <title>Flammeovirga pacifica sp. nov., isolated from deep-sea sediment.</title>
        <authorList>
            <person name="Xu H."/>
            <person name="Fu Y."/>
            <person name="Yang N."/>
            <person name="Ding Z."/>
            <person name="Lai Q."/>
            <person name="Zeng R."/>
        </authorList>
    </citation>
    <scope>NUCLEOTIDE SEQUENCE [LARGE SCALE GENOMIC DNA]</scope>
    <source>
        <strain evidence="6">DSM 24597 / LMG 26175 / WPAGA1</strain>
    </source>
</reference>
<dbReference type="EMBL" id="JRYR02000001">
    <property type="protein sequence ID" value="OHX67327.1"/>
    <property type="molecule type" value="Genomic_DNA"/>
</dbReference>
<proteinExistence type="inferred from homology"/>
<keyword evidence="3" id="KW-0378">Hydrolase</keyword>
<evidence type="ECO:0000313" key="6">
    <source>
        <dbReference type="Proteomes" id="UP000179797"/>
    </source>
</evidence>
<dbReference type="GO" id="GO:0030145">
    <property type="term" value="F:manganese ion binding"/>
    <property type="evidence" value="ECO:0007669"/>
    <property type="project" value="InterPro"/>
</dbReference>
<evidence type="ECO:0000256" key="2">
    <source>
        <dbReference type="ARBA" id="ARBA00013064"/>
    </source>
</evidence>
<dbReference type="InterPro" id="IPR016667">
    <property type="entry name" value="Caps_polysacc_synth_CpsB/CapC"/>
</dbReference>
<comment type="catalytic activity">
    <reaction evidence="4">
        <text>O-phospho-L-tyrosyl-[protein] + H2O = L-tyrosyl-[protein] + phosphate</text>
        <dbReference type="Rhea" id="RHEA:10684"/>
        <dbReference type="Rhea" id="RHEA-COMP:10136"/>
        <dbReference type="Rhea" id="RHEA-COMP:20101"/>
        <dbReference type="ChEBI" id="CHEBI:15377"/>
        <dbReference type="ChEBI" id="CHEBI:43474"/>
        <dbReference type="ChEBI" id="CHEBI:46858"/>
        <dbReference type="ChEBI" id="CHEBI:61978"/>
        <dbReference type="EC" id="3.1.3.48"/>
    </reaction>
</comment>
<comment type="similarity">
    <text evidence="1">Belongs to the metallo-dependent hydrolases superfamily. CpsB/CapC family.</text>
</comment>
<sequence length="261" mass="29908">MKWLARLFKKNNPSKNKEVITEPQGPAITSDMHAHFLPGIDDGAQNMEEALDIVKTLHSLGYTHLIATPHVMSDFFKNTPEIILSKLEELKTEVKKQGINIQLEAAAEYYLDDVFIKKLRQNEPFLTFGDNYLLIETSFINPCIFIDEAIFLAISKGYKPIIAHPERYTYTYDGNFEEILRWKKLGALLQINALSLAGYYSSKAKHFAERLIDENAVDFIGTDTHKAKHLHWLEKVQKLSYYNKALGLSLLNHSINKVPQK</sequence>
<dbReference type="PANTHER" id="PTHR39181:SF1">
    <property type="entry name" value="TYROSINE-PROTEIN PHOSPHATASE YWQE"/>
    <property type="match status" value="1"/>
</dbReference>
<dbReference type="Proteomes" id="UP000179797">
    <property type="component" value="Unassembled WGS sequence"/>
</dbReference>
<accession>A0A1S1Z273</accession>
<keyword evidence="6" id="KW-1185">Reference proteome</keyword>
<dbReference type="Pfam" id="PF19567">
    <property type="entry name" value="CpsB_CapC"/>
    <property type="match status" value="1"/>
</dbReference>
<dbReference type="GO" id="GO:0004725">
    <property type="term" value="F:protein tyrosine phosphatase activity"/>
    <property type="evidence" value="ECO:0007669"/>
    <property type="project" value="UniProtKB-EC"/>
</dbReference>
<evidence type="ECO:0000256" key="3">
    <source>
        <dbReference type="ARBA" id="ARBA00022801"/>
    </source>
</evidence>
<dbReference type="PANTHER" id="PTHR39181">
    <property type="entry name" value="TYROSINE-PROTEIN PHOSPHATASE YWQE"/>
    <property type="match status" value="1"/>
</dbReference>
<dbReference type="InterPro" id="IPR016195">
    <property type="entry name" value="Pol/histidinol_Pase-like"/>
</dbReference>
<dbReference type="Gene3D" id="3.20.20.140">
    <property type="entry name" value="Metal-dependent hydrolases"/>
    <property type="match status" value="1"/>
</dbReference>
<comment type="caution">
    <text evidence="5">The sequence shown here is derived from an EMBL/GenBank/DDBJ whole genome shotgun (WGS) entry which is preliminary data.</text>
</comment>
<evidence type="ECO:0000256" key="1">
    <source>
        <dbReference type="ARBA" id="ARBA00005750"/>
    </source>
</evidence>
<protein>
    <recommendedName>
        <fullName evidence="2">protein-tyrosine-phosphatase</fullName>
        <ecNumber evidence="2">3.1.3.48</ecNumber>
    </recommendedName>
</protein>
<dbReference type="EC" id="3.1.3.48" evidence="2"/>
<organism evidence="5 6">
    <name type="scientific">Flammeovirga pacifica</name>
    <dbReference type="NCBI Taxonomy" id="915059"/>
    <lineage>
        <taxon>Bacteria</taxon>
        <taxon>Pseudomonadati</taxon>
        <taxon>Bacteroidota</taxon>
        <taxon>Cytophagia</taxon>
        <taxon>Cytophagales</taxon>
        <taxon>Flammeovirgaceae</taxon>
        <taxon>Flammeovirga</taxon>
    </lineage>
</organism>
<dbReference type="AlphaFoldDB" id="A0A1S1Z273"/>
<evidence type="ECO:0000313" key="5">
    <source>
        <dbReference type="EMBL" id="OHX67327.1"/>
    </source>
</evidence>
<dbReference type="RefSeq" id="WP_044226007.1">
    <property type="nucleotide sequence ID" value="NZ_JRYR02000001.1"/>
</dbReference>